<keyword evidence="1" id="KW-0812">Transmembrane</keyword>
<evidence type="ECO:0008006" key="4">
    <source>
        <dbReference type="Google" id="ProtNLM"/>
    </source>
</evidence>
<dbReference type="EMBL" id="RCZG01000017">
    <property type="protein sequence ID" value="TPG29522.1"/>
    <property type="molecule type" value="Genomic_DNA"/>
</dbReference>
<dbReference type="SUPFAM" id="SSF103642">
    <property type="entry name" value="Sec-C motif"/>
    <property type="match status" value="1"/>
</dbReference>
<organism evidence="2 3">
    <name type="scientific">Mycolicibacterium hodleri</name>
    <dbReference type="NCBI Taxonomy" id="49897"/>
    <lineage>
        <taxon>Bacteria</taxon>
        <taxon>Bacillati</taxon>
        <taxon>Actinomycetota</taxon>
        <taxon>Actinomycetes</taxon>
        <taxon>Mycobacteriales</taxon>
        <taxon>Mycobacteriaceae</taxon>
        <taxon>Mycolicibacterium</taxon>
    </lineage>
</organism>
<evidence type="ECO:0000256" key="1">
    <source>
        <dbReference type="SAM" id="Phobius"/>
    </source>
</evidence>
<comment type="caution">
    <text evidence="2">The sequence shown here is derived from an EMBL/GenBank/DDBJ whole genome shotgun (WGS) entry which is preliminary data.</text>
</comment>
<keyword evidence="1" id="KW-1133">Transmembrane helix</keyword>
<dbReference type="Proteomes" id="UP000320095">
    <property type="component" value="Unassembled WGS sequence"/>
</dbReference>
<name>A0A502DYJ8_9MYCO</name>
<accession>A0A502DYJ8</accession>
<proteinExistence type="predicted"/>
<dbReference type="InterPro" id="IPR004027">
    <property type="entry name" value="SEC_C_motif"/>
</dbReference>
<keyword evidence="1" id="KW-0472">Membrane</keyword>
<dbReference type="AlphaFoldDB" id="A0A502DYJ8"/>
<dbReference type="Pfam" id="PF02810">
    <property type="entry name" value="SEC-C"/>
    <property type="match status" value="1"/>
</dbReference>
<protein>
    <recommendedName>
        <fullName evidence="4">SEC-C domain-containing protein</fullName>
    </recommendedName>
</protein>
<sequence length="156" mass="17125">MITTHHRTSPTKLASVSRNASDADVESAFGRMTLDELSRMQDVLFEQLRSGLPSTEQIATALERHDADVAAWFRVRDSRGEAVKVVMLLGALAVAIAWLTHRHMAAPSPRIQEAIARVREDHVYMLPIPRSDPCFCGSGSLFRACHGRPPIAAPAV</sequence>
<reference evidence="2 3" key="1">
    <citation type="journal article" date="2019" name="Environ. Microbiol.">
        <title>Species interactions and distinct microbial communities in high Arctic permafrost affected cryosols are associated with the CH4 and CO2 gas fluxes.</title>
        <authorList>
            <person name="Altshuler I."/>
            <person name="Hamel J."/>
            <person name="Turney S."/>
            <person name="Magnuson E."/>
            <person name="Levesque R."/>
            <person name="Greer C."/>
            <person name="Whyte L.G."/>
        </authorList>
    </citation>
    <scope>NUCLEOTIDE SEQUENCE [LARGE SCALE GENOMIC DNA]</scope>
    <source>
        <strain evidence="2 3">S5.20</strain>
    </source>
</reference>
<evidence type="ECO:0000313" key="2">
    <source>
        <dbReference type="EMBL" id="TPG29522.1"/>
    </source>
</evidence>
<feature type="transmembrane region" description="Helical" evidence="1">
    <location>
        <begin position="82"/>
        <end position="100"/>
    </location>
</feature>
<gene>
    <name evidence="2" type="ORF">EAH80_27215</name>
</gene>
<keyword evidence="3" id="KW-1185">Reference proteome</keyword>
<evidence type="ECO:0000313" key="3">
    <source>
        <dbReference type="Proteomes" id="UP000320095"/>
    </source>
</evidence>